<evidence type="ECO:0000256" key="6">
    <source>
        <dbReference type="ARBA" id="ARBA00022438"/>
    </source>
</evidence>
<dbReference type="InterPro" id="IPR001930">
    <property type="entry name" value="Peptidase_M1"/>
</dbReference>
<gene>
    <name evidence="16" type="ORF">FNH06_11385</name>
</gene>
<reference evidence="16 17" key="1">
    <citation type="submission" date="2019-07" db="EMBL/GenBank/DDBJ databases">
        <title>New species of Amycolatopsis and Streptomyces.</title>
        <authorList>
            <person name="Duangmal K."/>
            <person name="Teo W.F.A."/>
            <person name="Lipun K."/>
        </authorList>
    </citation>
    <scope>NUCLEOTIDE SEQUENCE [LARGE SCALE GENOMIC DNA]</scope>
    <source>
        <strain evidence="16 17">JCM 30562</strain>
    </source>
</reference>
<dbReference type="PRINTS" id="PR00756">
    <property type="entry name" value="ALADIPTASE"/>
</dbReference>
<feature type="region of interest" description="Disordered" evidence="14">
    <location>
        <begin position="1"/>
        <end position="30"/>
    </location>
</feature>
<evidence type="ECO:0000256" key="10">
    <source>
        <dbReference type="ARBA" id="ARBA00022833"/>
    </source>
</evidence>
<dbReference type="Gene3D" id="1.10.390.10">
    <property type="entry name" value="Neutral Protease Domain 2"/>
    <property type="match status" value="1"/>
</dbReference>
<evidence type="ECO:0000256" key="1">
    <source>
        <dbReference type="ARBA" id="ARBA00000098"/>
    </source>
</evidence>
<dbReference type="Pfam" id="PF01433">
    <property type="entry name" value="Peptidase_M1"/>
    <property type="match status" value="1"/>
</dbReference>
<dbReference type="EMBL" id="VJZA01000014">
    <property type="protein sequence ID" value="TVT22944.1"/>
    <property type="molecule type" value="Genomic_DNA"/>
</dbReference>
<proteinExistence type="inferred from homology"/>
<dbReference type="InterPro" id="IPR042097">
    <property type="entry name" value="Aminopeptidase_N-like_N_sf"/>
</dbReference>
<keyword evidence="10" id="KW-0862">Zinc</keyword>
<dbReference type="InterPro" id="IPR027268">
    <property type="entry name" value="Peptidase_M4/M1_CTD_sf"/>
</dbReference>
<dbReference type="GO" id="GO:0005737">
    <property type="term" value="C:cytoplasm"/>
    <property type="evidence" value="ECO:0007669"/>
    <property type="project" value="TreeGrafter"/>
</dbReference>
<protein>
    <recommendedName>
        <fullName evidence="5">Aminopeptidase N</fullName>
        <ecNumber evidence="4">3.4.11.2</ecNumber>
    </recommendedName>
    <alternativeName>
        <fullName evidence="12">Alanine aminopeptidase</fullName>
    </alternativeName>
    <alternativeName>
        <fullName evidence="13">Lysyl aminopeptidase</fullName>
    </alternativeName>
</protein>
<comment type="cofactor">
    <cofactor evidence="2">
        <name>Zn(2+)</name>
        <dbReference type="ChEBI" id="CHEBI:29105"/>
    </cofactor>
</comment>
<sequence length="780" mass="85236">MGPRPGRARGGRGTVRRGLSRSEASRRSARTTVRSYDVALDLTPGDDTFRSTTTIRFAADGEPAFAELVPRRLCSASLNGVPCDTFSPGAGRLSLTGLEDENELVVVADMAYAGDGQGVHRHVDPADGRTYLYASSALTAAPRWFACFDQPDLKAPLRLSLRCPEDWTVVGNGGAATFAEGWWRTPATPPLSPHLAGFIAGPYHSHTATHDGVPLGVHVRRSRVDSALTSELLAETARLLDEFHRLLDARYPWGEYHQAFVPDLPWRGMENPGCVLYREPLLTRRSERTRLMAHELAHMWFGDLVTMRWWDDLWLHESFAEYLADRVLATGSLAPADQLGADARPSTHPVADADVRYADEAYLAMDAIIYTKGAVVLDQLARRIGHEAFVRGLRAHLAGPTNTSYDDFVESWSAVAGPGFDDWARRWLRTSGLDTVRVAGNRLLRSGSRPHHLSVAAFGFDGGELRRDLLAVDDESNDLPVPPVATALVLPNADGRSWVKIQLAAEEWRRMPALLPKLDEQARRMVWTALRSGVEDGELDPEFAVELGVATFPFESSAGVLGPAARWLTEVVLGTYLPDHGREQAERGLAGALGAAFHSAPTDSALQRTAARRWIDVAPAAALASLRHPRALERRCALGHYLPGRPGDPVHAARCRALVPGSEAKENAWAFILGDAPAEERYAAARAFWHPAHRRLTEPFVARYFDDIPRVDGGIEAARLARFAFPRTADASALRAAASLLDSPGLDAGVRHAVADGADELRRALWRPSRIGNMVSPLAL</sequence>
<dbReference type="GO" id="GO:0008270">
    <property type="term" value="F:zinc ion binding"/>
    <property type="evidence" value="ECO:0007669"/>
    <property type="project" value="InterPro"/>
</dbReference>
<dbReference type="GO" id="GO:0043171">
    <property type="term" value="P:peptide catabolic process"/>
    <property type="evidence" value="ECO:0007669"/>
    <property type="project" value="TreeGrafter"/>
</dbReference>
<evidence type="ECO:0000313" key="16">
    <source>
        <dbReference type="EMBL" id="TVT22944.1"/>
    </source>
</evidence>
<keyword evidence="9" id="KW-0378">Hydrolase</keyword>
<dbReference type="EC" id="3.4.11.2" evidence="4"/>
<evidence type="ECO:0000256" key="8">
    <source>
        <dbReference type="ARBA" id="ARBA00022723"/>
    </source>
</evidence>
<keyword evidence="17" id="KW-1185">Reference proteome</keyword>
<evidence type="ECO:0000256" key="5">
    <source>
        <dbReference type="ARBA" id="ARBA00015611"/>
    </source>
</evidence>
<evidence type="ECO:0000256" key="4">
    <source>
        <dbReference type="ARBA" id="ARBA00012564"/>
    </source>
</evidence>
<evidence type="ECO:0000256" key="7">
    <source>
        <dbReference type="ARBA" id="ARBA00022670"/>
    </source>
</evidence>
<dbReference type="Proteomes" id="UP000318578">
    <property type="component" value="Unassembled WGS sequence"/>
</dbReference>
<evidence type="ECO:0000256" key="2">
    <source>
        <dbReference type="ARBA" id="ARBA00001947"/>
    </source>
</evidence>
<comment type="catalytic activity">
    <reaction evidence="1">
        <text>Release of an N-terminal amino acid, Xaa-|-Yaa- from a peptide, amide or arylamide. Xaa is preferably Ala, but may be most amino acids including Pro (slow action). When a terminal hydrophobic residue is followed by a prolyl residue, the two may be released as an intact Xaa-Pro dipeptide.</text>
        <dbReference type="EC" id="3.4.11.2"/>
    </reaction>
</comment>
<dbReference type="GO" id="GO:0070006">
    <property type="term" value="F:metalloaminopeptidase activity"/>
    <property type="evidence" value="ECO:0007669"/>
    <property type="project" value="TreeGrafter"/>
</dbReference>
<dbReference type="GO" id="GO:0042277">
    <property type="term" value="F:peptide binding"/>
    <property type="evidence" value="ECO:0007669"/>
    <property type="project" value="TreeGrafter"/>
</dbReference>
<feature type="domain" description="Peptidase M1 membrane alanine aminopeptidase" evidence="15">
    <location>
        <begin position="235"/>
        <end position="417"/>
    </location>
</feature>
<dbReference type="CDD" id="cd09602">
    <property type="entry name" value="M1_APN"/>
    <property type="match status" value="1"/>
</dbReference>
<keyword evidence="8" id="KW-0479">Metal-binding</keyword>
<keyword evidence="7" id="KW-0645">Protease</keyword>
<evidence type="ECO:0000256" key="11">
    <source>
        <dbReference type="ARBA" id="ARBA00023049"/>
    </source>
</evidence>
<dbReference type="GO" id="GO:0006508">
    <property type="term" value="P:proteolysis"/>
    <property type="evidence" value="ECO:0007669"/>
    <property type="project" value="UniProtKB-KW"/>
</dbReference>
<evidence type="ECO:0000256" key="12">
    <source>
        <dbReference type="ARBA" id="ARBA00029811"/>
    </source>
</evidence>
<comment type="caution">
    <text evidence="16">The sequence shown here is derived from an EMBL/GenBank/DDBJ whole genome shotgun (WGS) entry which is preliminary data.</text>
</comment>
<evidence type="ECO:0000256" key="9">
    <source>
        <dbReference type="ARBA" id="ARBA00022801"/>
    </source>
</evidence>
<comment type="similarity">
    <text evidence="3">Belongs to the peptidase M1 family.</text>
</comment>
<organism evidence="16 17">
    <name type="scientific">Amycolatopsis acidiphila</name>
    <dbReference type="NCBI Taxonomy" id="715473"/>
    <lineage>
        <taxon>Bacteria</taxon>
        <taxon>Bacillati</taxon>
        <taxon>Actinomycetota</taxon>
        <taxon>Actinomycetes</taxon>
        <taxon>Pseudonocardiales</taxon>
        <taxon>Pseudonocardiaceae</taxon>
        <taxon>Amycolatopsis</taxon>
    </lineage>
</organism>
<dbReference type="Gene3D" id="2.60.40.1730">
    <property type="entry name" value="tricorn interacting facor f3 domain"/>
    <property type="match status" value="1"/>
</dbReference>
<keyword evidence="6 16" id="KW-0031">Aminopeptidase</keyword>
<dbReference type="SUPFAM" id="SSF63737">
    <property type="entry name" value="Leukotriene A4 hydrolase N-terminal domain"/>
    <property type="match status" value="1"/>
</dbReference>
<dbReference type="PANTHER" id="PTHR11533:SF174">
    <property type="entry name" value="PUROMYCIN-SENSITIVE AMINOPEPTIDASE-RELATED"/>
    <property type="match status" value="1"/>
</dbReference>
<dbReference type="GO" id="GO:0005615">
    <property type="term" value="C:extracellular space"/>
    <property type="evidence" value="ECO:0007669"/>
    <property type="project" value="TreeGrafter"/>
</dbReference>
<dbReference type="InterPro" id="IPR050344">
    <property type="entry name" value="Peptidase_M1_aminopeptidases"/>
</dbReference>
<dbReference type="InterPro" id="IPR014782">
    <property type="entry name" value="Peptidase_M1_dom"/>
</dbReference>
<dbReference type="SUPFAM" id="SSF55486">
    <property type="entry name" value="Metalloproteases ('zincins'), catalytic domain"/>
    <property type="match status" value="1"/>
</dbReference>
<evidence type="ECO:0000313" key="17">
    <source>
        <dbReference type="Proteomes" id="UP000318578"/>
    </source>
</evidence>
<dbReference type="GO" id="GO:0016020">
    <property type="term" value="C:membrane"/>
    <property type="evidence" value="ECO:0007669"/>
    <property type="project" value="TreeGrafter"/>
</dbReference>
<dbReference type="GO" id="GO:0016285">
    <property type="term" value="F:alanyl aminopeptidase activity"/>
    <property type="evidence" value="ECO:0007669"/>
    <property type="project" value="UniProtKB-EC"/>
</dbReference>
<feature type="compositionally biased region" description="Basic residues" evidence="14">
    <location>
        <begin position="1"/>
        <end position="19"/>
    </location>
</feature>
<dbReference type="PANTHER" id="PTHR11533">
    <property type="entry name" value="PROTEASE M1 ZINC METALLOPROTEASE"/>
    <property type="match status" value="1"/>
</dbReference>
<evidence type="ECO:0000256" key="14">
    <source>
        <dbReference type="SAM" id="MobiDB-lite"/>
    </source>
</evidence>
<evidence type="ECO:0000259" key="15">
    <source>
        <dbReference type="Pfam" id="PF01433"/>
    </source>
</evidence>
<accession>A0A558AFB1</accession>
<evidence type="ECO:0000256" key="3">
    <source>
        <dbReference type="ARBA" id="ARBA00010136"/>
    </source>
</evidence>
<dbReference type="AlphaFoldDB" id="A0A558AFB1"/>
<keyword evidence="11" id="KW-0482">Metalloprotease</keyword>
<dbReference type="OrthoDB" id="100605at2"/>
<name>A0A558AFB1_9PSEU</name>
<evidence type="ECO:0000256" key="13">
    <source>
        <dbReference type="ARBA" id="ARBA00031533"/>
    </source>
</evidence>